<dbReference type="AlphaFoldDB" id="Q0H2G2"/>
<comment type="function">
    <text evidence="1">Core subunit of the mitochondrial membrane respiratory chain NADH dehydrogenase (Complex I) that is believed to belong to the minimal assembly required for catalysis. Complex I functions in the transfer of electrons from NADH to the respiratory chain. The immediate electron acceptor for the enzyme is believed to be ubiquinone.</text>
</comment>
<geneLocation type="mitochondrion" evidence="20"/>
<keyword evidence="16" id="KW-0472">Membrane</keyword>
<proteinExistence type="inferred from homology"/>
<dbReference type="InterPro" id="IPR050175">
    <property type="entry name" value="Complex_I_Subunit_2"/>
</dbReference>
<keyword evidence="6" id="KW-0813">Transport</keyword>
<evidence type="ECO:0000256" key="8">
    <source>
        <dbReference type="ARBA" id="ARBA00022692"/>
    </source>
</evidence>
<evidence type="ECO:0000256" key="3">
    <source>
        <dbReference type="ARBA" id="ARBA00007012"/>
    </source>
</evidence>
<evidence type="ECO:0000256" key="13">
    <source>
        <dbReference type="ARBA" id="ARBA00023027"/>
    </source>
</evidence>
<dbReference type="PRINTS" id="PR01436">
    <property type="entry name" value="NADHDHGNASE2"/>
</dbReference>
<keyword evidence="14 18" id="KW-0830">Ubiquinone</keyword>
<evidence type="ECO:0000256" key="9">
    <source>
        <dbReference type="ARBA" id="ARBA00022792"/>
    </source>
</evidence>
<dbReference type="EC" id="7.1.1.2" evidence="4 18"/>
<name>Q0H2G2_9HYME</name>
<comment type="catalytic activity">
    <reaction evidence="17 18">
        <text>a ubiquinone + NADH + 5 H(+)(in) = a ubiquinol + NAD(+) + 4 H(+)(out)</text>
        <dbReference type="Rhea" id="RHEA:29091"/>
        <dbReference type="Rhea" id="RHEA-COMP:9565"/>
        <dbReference type="Rhea" id="RHEA-COMP:9566"/>
        <dbReference type="ChEBI" id="CHEBI:15378"/>
        <dbReference type="ChEBI" id="CHEBI:16389"/>
        <dbReference type="ChEBI" id="CHEBI:17976"/>
        <dbReference type="ChEBI" id="CHEBI:57540"/>
        <dbReference type="ChEBI" id="CHEBI:57945"/>
        <dbReference type="EC" id="7.1.1.2"/>
    </reaction>
</comment>
<evidence type="ECO:0000259" key="19">
    <source>
        <dbReference type="Pfam" id="PF00361"/>
    </source>
</evidence>
<keyword evidence="8" id="KW-0812">Transmembrane</keyword>
<evidence type="ECO:0000256" key="17">
    <source>
        <dbReference type="ARBA" id="ARBA00049551"/>
    </source>
</evidence>
<dbReference type="EMBL" id="DQ302100">
    <property type="protein sequence ID" value="ABB92699.1"/>
    <property type="molecule type" value="Genomic_DNA"/>
</dbReference>
<keyword evidence="13 18" id="KW-0520">NAD</keyword>
<evidence type="ECO:0000313" key="20">
    <source>
        <dbReference type="EMBL" id="ABB92699.1"/>
    </source>
</evidence>
<dbReference type="Pfam" id="PF00361">
    <property type="entry name" value="Proton_antipo_M"/>
    <property type="match status" value="1"/>
</dbReference>
<dbReference type="PANTHER" id="PTHR46552">
    <property type="entry name" value="NADH-UBIQUINONE OXIDOREDUCTASE CHAIN 2"/>
    <property type="match status" value="1"/>
</dbReference>
<comment type="subcellular location">
    <subcellularLocation>
        <location evidence="2 18">Mitochondrion inner membrane</location>
        <topology evidence="2 18">Multi-pass membrane protein</topology>
    </subcellularLocation>
</comment>
<keyword evidence="11 18" id="KW-0249">Electron transport</keyword>
<evidence type="ECO:0000256" key="14">
    <source>
        <dbReference type="ARBA" id="ARBA00023075"/>
    </source>
</evidence>
<dbReference type="GO" id="GO:0006120">
    <property type="term" value="P:mitochondrial electron transport, NADH to ubiquinone"/>
    <property type="evidence" value="ECO:0007669"/>
    <property type="project" value="InterPro"/>
</dbReference>
<dbReference type="InterPro" id="IPR001750">
    <property type="entry name" value="ND/Mrp_TM"/>
</dbReference>
<sequence length="340" mass="40493">MINMNKLNMMIFLPMLILSTMISLSSNNWMNSWIGMEINLMSFIPMMLTNKINKNESFMNYFIIQSICSSMILFSSLLILNYLYTNMLFYMNINIINLSILTKMGSAPIFMWYIKLMKNLSWNNCLILSTWQKIIPFFLINNFKEFKLIFYTNMFISLINSVISVMNNLNLLSIRSIIAFSSLNHLSWMIMNIMLSSKLWILYFFNYSIMLFSLIHTMNYLNIFYINQIIINKLENKFFSILITLIMMSLAGMPPLTVFMIKWLSFKMFISFKLNLLIMWIMSMSSTLAMFIYMRMAMSTLTFYNSIQKNNFIMKNINFNKMNKLMLSMFMIMFMNLMLI</sequence>
<comment type="similarity">
    <text evidence="3 18">Belongs to the complex I subunit 2 family.</text>
</comment>
<gene>
    <name evidence="20" type="primary">nd2</name>
</gene>
<evidence type="ECO:0000256" key="15">
    <source>
        <dbReference type="ARBA" id="ARBA00023128"/>
    </source>
</evidence>
<evidence type="ECO:0000256" key="1">
    <source>
        <dbReference type="ARBA" id="ARBA00003257"/>
    </source>
</evidence>
<evidence type="ECO:0000256" key="18">
    <source>
        <dbReference type="RuleBase" id="RU003403"/>
    </source>
</evidence>
<keyword evidence="7 18" id="KW-0679">Respiratory chain</keyword>
<protein>
    <recommendedName>
        <fullName evidence="5 18">NADH-ubiquinone oxidoreductase chain 2</fullName>
        <ecNumber evidence="4 18">7.1.1.2</ecNumber>
    </recommendedName>
</protein>
<dbReference type="PANTHER" id="PTHR46552:SF1">
    <property type="entry name" value="NADH-UBIQUINONE OXIDOREDUCTASE CHAIN 2"/>
    <property type="match status" value="1"/>
</dbReference>
<accession>Q0H2G2</accession>
<evidence type="ECO:0000256" key="6">
    <source>
        <dbReference type="ARBA" id="ARBA00022448"/>
    </source>
</evidence>
<evidence type="ECO:0000256" key="10">
    <source>
        <dbReference type="ARBA" id="ARBA00022967"/>
    </source>
</evidence>
<evidence type="ECO:0000256" key="12">
    <source>
        <dbReference type="ARBA" id="ARBA00022989"/>
    </source>
</evidence>
<evidence type="ECO:0000256" key="7">
    <source>
        <dbReference type="ARBA" id="ARBA00022660"/>
    </source>
</evidence>
<evidence type="ECO:0000256" key="11">
    <source>
        <dbReference type="ARBA" id="ARBA00022982"/>
    </source>
</evidence>
<evidence type="ECO:0000256" key="2">
    <source>
        <dbReference type="ARBA" id="ARBA00004448"/>
    </source>
</evidence>
<comment type="function">
    <text evidence="18">Core subunit of the mitochondrial membrane respiratory chain NADH dehydrogenase (Complex I) which catalyzes electron transfer from NADH through the respiratory chain, using ubiquinone as an electron acceptor. Essential for the catalytic activity and assembly of complex I.</text>
</comment>
<keyword evidence="12" id="KW-1133">Transmembrane helix</keyword>
<keyword evidence="9 18" id="KW-0999">Mitochondrion inner membrane</keyword>
<evidence type="ECO:0000256" key="16">
    <source>
        <dbReference type="ARBA" id="ARBA00023136"/>
    </source>
</evidence>
<keyword evidence="15 18" id="KW-0496">Mitochondrion</keyword>
<dbReference type="GO" id="GO:0005743">
    <property type="term" value="C:mitochondrial inner membrane"/>
    <property type="evidence" value="ECO:0007669"/>
    <property type="project" value="UniProtKB-SubCell"/>
</dbReference>
<reference evidence="20" key="1">
    <citation type="journal article" date="2006" name="Genome">
        <title>Mitochondrial genomes of Vanhornia eucnemidarum (Apocrita: Vanhorniidae) and Primeuchroeus spp. (Aculeata: Chrysididae): Evidence of rearranged mitochondrial genomes within the Apocrita (Insecta: Hymenoptera).</title>
        <authorList>
            <person name="Castro L.R."/>
            <person name="Ruberu K."/>
            <person name="Dowton M."/>
        </authorList>
    </citation>
    <scope>NUCLEOTIDE SEQUENCE</scope>
</reference>
<evidence type="ECO:0000256" key="4">
    <source>
        <dbReference type="ARBA" id="ARBA00012944"/>
    </source>
</evidence>
<organism evidence="20">
    <name type="scientific">Vanhornia eucnemidarum</name>
    <dbReference type="NCBI Taxonomy" id="32432"/>
    <lineage>
        <taxon>Eukaryota</taxon>
        <taxon>Metazoa</taxon>
        <taxon>Ecdysozoa</taxon>
        <taxon>Arthropoda</taxon>
        <taxon>Hexapoda</taxon>
        <taxon>Insecta</taxon>
        <taxon>Pterygota</taxon>
        <taxon>Neoptera</taxon>
        <taxon>Endopterygota</taxon>
        <taxon>Hymenoptera</taxon>
        <taxon>Apocrita</taxon>
        <taxon>Proctotrupomorpha</taxon>
        <taxon>Proctotrupoidea</taxon>
        <taxon>Vanhorniidae</taxon>
        <taxon>Vanhornia</taxon>
    </lineage>
</organism>
<evidence type="ECO:0000256" key="5">
    <source>
        <dbReference type="ARBA" id="ARBA00021008"/>
    </source>
</evidence>
<feature type="domain" description="NADH:quinone oxidoreductase/Mrp antiporter transmembrane" evidence="19">
    <location>
        <begin position="26"/>
        <end position="283"/>
    </location>
</feature>
<dbReference type="InterPro" id="IPR003917">
    <property type="entry name" value="NADH_UbQ_OxRdtase_chain2"/>
</dbReference>
<keyword evidence="10 18" id="KW-1278">Translocase</keyword>
<dbReference type="GO" id="GO:0008137">
    <property type="term" value="F:NADH dehydrogenase (ubiquinone) activity"/>
    <property type="evidence" value="ECO:0007669"/>
    <property type="project" value="UniProtKB-EC"/>
</dbReference>